<dbReference type="PANTHER" id="PTHR34673">
    <property type="entry name" value="COLD-REGULATED PROTEIN"/>
    <property type="match status" value="1"/>
</dbReference>
<keyword evidence="1" id="KW-0472">Membrane</keyword>
<sequence>MARIPFCVQCGTRQNPCHCKVVGPTLGVVAFIIAAVVEWPVGAVVWCFRHAKGRRIMAHPDRVVYPRVSSAIPF</sequence>
<protein>
    <submittedName>
        <fullName evidence="2">Uncharacterized protein</fullName>
    </submittedName>
</protein>
<accession>A0ABP0TI81</accession>
<organism evidence="2 3">
    <name type="scientific">Sphagnum troendelagicum</name>
    <dbReference type="NCBI Taxonomy" id="128251"/>
    <lineage>
        <taxon>Eukaryota</taxon>
        <taxon>Viridiplantae</taxon>
        <taxon>Streptophyta</taxon>
        <taxon>Embryophyta</taxon>
        <taxon>Bryophyta</taxon>
        <taxon>Sphagnophytina</taxon>
        <taxon>Sphagnopsida</taxon>
        <taxon>Sphagnales</taxon>
        <taxon>Sphagnaceae</taxon>
        <taxon>Sphagnum</taxon>
    </lineage>
</organism>
<dbReference type="Proteomes" id="UP001497512">
    <property type="component" value="Chromosome 11"/>
</dbReference>
<keyword evidence="1" id="KW-0812">Transmembrane</keyword>
<keyword evidence="1" id="KW-1133">Transmembrane helix</keyword>
<keyword evidence="3" id="KW-1185">Reference proteome</keyword>
<reference evidence="2" key="1">
    <citation type="submission" date="2024-02" db="EMBL/GenBank/DDBJ databases">
        <authorList>
            <consortium name="ELIXIR-Norway"/>
            <consortium name="Elixir Norway"/>
        </authorList>
    </citation>
    <scope>NUCLEOTIDE SEQUENCE</scope>
</reference>
<proteinExistence type="predicted"/>
<dbReference type="PANTHER" id="PTHR34673:SF1">
    <property type="entry name" value="COLD-REGULATED PROTEIN"/>
    <property type="match status" value="1"/>
</dbReference>
<dbReference type="EMBL" id="OZ019903">
    <property type="protein sequence ID" value="CAK9197181.1"/>
    <property type="molecule type" value="Genomic_DNA"/>
</dbReference>
<feature type="transmembrane region" description="Helical" evidence="1">
    <location>
        <begin position="28"/>
        <end position="48"/>
    </location>
</feature>
<evidence type="ECO:0000256" key="1">
    <source>
        <dbReference type="SAM" id="Phobius"/>
    </source>
</evidence>
<name>A0ABP0TI81_9BRYO</name>
<evidence type="ECO:0000313" key="3">
    <source>
        <dbReference type="Proteomes" id="UP001497512"/>
    </source>
</evidence>
<gene>
    <name evidence="2" type="ORF">CSSPTR1EN2_LOCUS3846</name>
</gene>
<evidence type="ECO:0000313" key="2">
    <source>
        <dbReference type="EMBL" id="CAK9197181.1"/>
    </source>
</evidence>